<dbReference type="AlphaFoldDB" id="A0AAN7Z415"/>
<organism evidence="2 3">
    <name type="scientific">Xylaria bambusicola</name>
    <dbReference type="NCBI Taxonomy" id="326684"/>
    <lineage>
        <taxon>Eukaryota</taxon>
        <taxon>Fungi</taxon>
        <taxon>Dikarya</taxon>
        <taxon>Ascomycota</taxon>
        <taxon>Pezizomycotina</taxon>
        <taxon>Sordariomycetes</taxon>
        <taxon>Xylariomycetidae</taxon>
        <taxon>Xylariales</taxon>
        <taxon>Xylariaceae</taxon>
        <taxon>Xylaria</taxon>
    </lineage>
</organism>
<keyword evidence="3" id="KW-1185">Reference proteome</keyword>
<reference evidence="2 3" key="1">
    <citation type="submission" date="2023-10" db="EMBL/GenBank/DDBJ databases">
        <title>Draft genome sequence of Xylaria bambusicola isolate GMP-LS, the root and basal stem rot pathogen of sugarcane in Indonesia.</title>
        <authorList>
            <person name="Selvaraj P."/>
            <person name="Muralishankar V."/>
            <person name="Muruganantham S."/>
            <person name="Sp S."/>
            <person name="Haryani S."/>
            <person name="Lau K.J.X."/>
            <person name="Naqvi N.I."/>
        </authorList>
    </citation>
    <scope>NUCLEOTIDE SEQUENCE [LARGE SCALE GENOMIC DNA]</scope>
    <source>
        <strain evidence="2">GMP-LS</strain>
    </source>
</reference>
<dbReference type="Proteomes" id="UP001305414">
    <property type="component" value="Unassembled WGS sequence"/>
</dbReference>
<sequence length="347" mass="38677">MEQSNAVSSPWLLNADATDPLSPISGLTNFMSGEEAQLIDAFSEPRSPQVPCRSDWYSDTGKPTLAIDHTHRRASRSLTPTSEAFDRIYDAQTLELNDANMLDSTSAVSFANTVNFSDTSSSESMFLRSDTNPTVTAASTPPTSGTAESPRISRSSSSKSISTPVRGHKTSHKARQVAVSASKNIMREDYLQYLRTEVSSWISGKQWLVNADVRPEQAPMEASTYTELELAYSTVCKLDTRISIDVIRSRVALIRLHREYVRTCDSWDASGLSKSATDVGRGKTSFIIDHILRRIHQDWHSLDSSAREQLRARFHSQKRFGKRWLLMMEALGPGILLICSHRLANMM</sequence>
<feature type="region of interest" description="Disordered" evidence="1">
    <location>
        <begin position="121"/>
        <end position="178"/>
    </location>
</feature>
<comment type="caution">
    <text evidence="2">The sequence shown here is derived from an EMBL/GenBank/DDBJ whole genome shotgun (WGS) entry which is preliminary data.</text>
</comment>
<evidence type="ECO:0000313" key="2">
    <source>
        <dbReference type="EMBL" id="KAK5626228.1"/>
    </source>
</evidence>
<feature type="compositionally biased region" description="Basic residues" evidence="1">
    <location>
        <begin position="166"/>
        <end position="175"/>
    </location>
</feature>
<proteinExistence type="predicted"/>
<gene>
    <name evidence="2" type="ORF">RRF57_001943</name>
</gene>
<accession>A0AAN7Z415</accession>
<evidence type="ECO:0000313" key="3">
    <source>
        <dbReference type="Proteomes" id="UP001305414"/>
    </source>
</evidence>
<feature type="compositionally biased region" description="Low complexity" evidence="1">
    <location>
        <begin position="131"/>
        <end position="162"/>
    </location>
</feature>
<name>A0AAN7Z415_9PEZI</name>
<dbReference type="EMBL" id="JAWHQM010000003">
    <property type="protein sequence ID" value="KAK5626228.1"/>
    <property type="molecule type" value="Genomic_DNA"/>
</dbReference>
<protein>
    <submittedName>
        <fullName evidence="2">Uncharacterized protein</fullName>
    </submittedName>
</protein>
<evidence type="ECO:0000256" key="1">
    <source>
        <dbReference type="SAM" id="MobiDB-lite"/>
    </source>
</evidence>